<dbReference type="EC" id="3.6.4.-" evidence="7"/>
<evidence type="ECO:0000256" key="1">
    <source>
        <dbReference type="ARBA" id="ARBA00022730"/>
    </source>
</evidence>
<dbReference type="Pfam" id="PF00488">
    <property type="entry name" value="MutS_V"/>
    <property type="match status" value="1"/>
</dbReference>
<dbReference type="NCBIfam" id="TIGR01069">
    <property type="entry name" value="mutS2"/>
    <property type="match status" value="1"/>
</dbReference>
<sequence>MQPSIPSALSEFAISALQWEQLRERLAARTMSPLGHQWLLALAPSSDSEWIYSQQARNAELRRLISAGMPFNFRGIFDPTDLLDQARIEGTALEALELRKLLVHAERVEAWRALVAEPPAGLEEALTATRAAAFALLEADLQPLLRAIQGKIEPDGSLADDASPELARIRRALERQHRAIEHSLHAALARLASDGSTQDSLITVRGDRFVIPVKSEYKRKVGGVVHGSSSSGQTVFVEPMETIELNNELSRLLDEEQEEIHRILVAMTRAVAAHSPTLALGALILGEADAHQGVARFAEDLNCVKPIVGQGADEDTLSVFEVLEARHPLLELRLRDQGHSITPLTLILPGGAEAKHQVIVSGPNTGGKTVTLKTTGLLAIMAQSGLPVPARSARLPIFDAVFADIGDAQSIENNLSTFSSHVTNVDRIARHAGPASLVLLDELGSATDPEEGAALAVAVAERFLELGCWSLITTHLTSLKVYAAKYDGVLNAAVGFDETTLSPTYELRLGVPGASSGLNIAARLGLDPSIVDNARSQLTTQTADIARFLDDLHAQLTAANSERATLAEQQRELERERERLAKEGRIEQQQRTRDLERKLEAMLKDFESRLTDMVKVIADKTSDKALAKRITRDAAVRLAGLRRETTGEFKTAVADAQEAAKPAAARPTEAERELAVGDAVMLQTMQREARIDRFIDDKMVEVVMGSMKMRVPRTDVRRLQRHEIETPSTKRRGGVTVSSAAHESPSDVSSEINVIGRKADEAESEVERYIEQAYLAGHRSVRIVHGVGMGILRRTLRDFLRNHPHVTSVTEPPYNEGGQGATIVELRQ</sequence>
<dbReference type="HAMAP" id="MF_00092">
    <property type="entry name" value="MutS2"/>
    <property type="match status" value="1"/>
</dbReference>
<evidence type="ECO:0000313" key="11">
    <source>
        <dbReference type="EMBL" id="SEG20181.1"/>
    </source>
</evidence>
<dbReference type="InterPro" id="IPR045076">
    <property type="entry name" value="MutS"/>
</dbReference>
<dbReference type="PANTHER" id="PTHR48466">
    <property type="entry name" value="OS10G0509000 PROTEIN-RELATED"/>
    <property type="match status" value="1"/>
</dbReference>
<comment type="function">
    <text evidence="7">Acts as a ribosome collision sensor, splitting the ribosome into its 2 subunits. Detects stalled/collided 70S ribosomes which it binds and splits by an ATP-hydrolysis driven conformational change. Acts upstream of the ribosome quality control system (RQC), a ribosome-associated complex that mediates the extraction of incompletely synthesized nascent chains from stalled ribosomes and their subsequent degradation. Probably generates substrates for RQC.</text>
</comment>
<dbReference type="SMART" id="SM00533">
    <property type="entry name" value="MUTSd"/>
    <property type="match status" value="1"/>
</dbReference>
<dbReference type="SUPFAM" id="SSF52540">
    <property type="entry name" value="P-loop containing nucleoside triphosphate hydrolases"/>
    <property type="match status" value="1"/>
</dbReference>
<protein>
    <recommendedName>
        <fullName evidence="7">Endonuclease MutS2</fullName>
        <ecNumber evidence="7">3.1.-.-</ecNumber>
    </recommendedName>
    <alternativeName>
        <fullName evidence="7">Ribosome-associated protein quality control-upstream factor</fullName>
        <shortName evidence="7">RQC-upstream factor</shortName>
        <shortName evidence="7">RqcU</shortName>
        <ecNumber evidence="7">3.6.4.-</ecNumber>
    </alternativeName>
</protein>
<keyword evidence="7" id="KW-0255">Endonuclease</keyword>
<dbReference type="SMART" id="SM00463">
    <property type="entry name" value="SMR"/>
    <property type="match status" value="1"/>
</dbReference>
<keyword evidence="2 7" id="KW-0547">Nucleotide-binding</keyword>
<evidence type="ECO:0000259" key="10">
    <source>
        <dbReference type="PROSITE" id="PS50828"/>
    </source>
</evidence>
<evidence type="ECO:0000256" key="6">
    <source>
        <dbReference type="ARBA" id="ARBA00023125"/>
    </source>
</evidence>
<feature type="domain" description="Smr" evidence="10">
    <location>
        <begin position="752"/>
        <end position="827"/>
    </location>
</feature>
<feature type="compositionally biased region" description="Polar residues" evidence="9">
    <location>
        <begin position="736"/>
        <end position="752"/>
    </location>
</feature>
<keyword evidence="8" id="KW-0175">Coiled coil</keyword>
<evidence type="ECO:0000256" key="4">
    <source>
        <dbReference type="ARBA" id="ARBA00022840"/>
    </source>
</evidence>
<keyword evidence="4 7" id="KW-0067">ATP-binding</keyword>
<dbReference type="Pfam" id="PF20297">
    <property type="entry name" value="MSSS"/>
    <property type="match status" value="1"/>
</dbReference>
<dbReference type="Gene3D" id="3.40.50.300">
    <property type="entry name" value="P-loop containing nucleotide triphosphate hydrolases"/>
    <property type="match status" value="1"/>
</dbReference>
<dbReference type="Proteomes" id="UP000236728">
    <property type="component" value="Unassembled WGS sequence"/>
</dbReference>
<dbReference type="PROSITE" id="PS50828">
    <property type="entry name" value="SMR"/>
    <property type="match status" value="1"/>
</dbReference>
<reference evidence="11 12" key="1">
    <citation type="submission" date="2016-10" db="EMBL/GenBank/DDBJ databases">
        <authorList>
            <person name="de Groot N.N."/>
        </authorList>
    </citation>
    <scope>NUCLEOTIDE SEQUENCE [LARGE SCALE GENOMIC DNA]</scope>
    <source>
        <strain evidence="11 12">DSM 22489</strain>
    </source>
</reference>
<dbReference type="SUPFAM" id="SSF48334">
    <property type="entry name" value="DNA repair protein MutS, domain III"/>
    <property type="match status" value="1"/>
</dbReference>
<dbReference type="GO" id="GO:0072344">
    <property type="term" value="P:rescue of stalled ribosome"/>
    <property type="evidence" value="ECO:0007669"/>
    <property type="project" value="UniProtKB-UniRule"/>
</dbReference>
<evidence type="ECO:0000256" key="8">
    <source>
        <dbReference type="SAM" id="Coils"/>
    </source>
</evidence>
<feature type="coiled-coil region" evidence="8">
    <location>
        <begin position="549"/>
        <end position="605"/>
    </location>
</feature>
<dbReference type="EC" id="3.1.-.-" evidence="7"/>
<dbReference type="InterPro" id="IPR036187">
    <property type="entry name" value="DNA_mismatch_repair_MutS_sf"/>
</dbReference>
<dbReference type="GO" id="GO:0045910">
    <property type="term" value="P:negative regulation of DNA recombination"/>
    <property type="evidence" value="ECO:0007669"/>
    <property type="project" value="InterPro"/>
</dbReference>
<keyword evidence="3 7" id="KW-0378">Hydrolase</keyword>
<dbReference type="PANTHER" id="PTHR48466:SF2">
    <property type="entry name" value="OS10G0509000 PROTEIN"/>
    <property type="match status" value="1"/>
</dbReference>
<evidence type="ECO:0000256" key="2">
    <source>
        <dbReference type="ARBA" id="ARBA00022741"/>
    </source>
</evidence>
<dbReference type="Pfam" id="PF01713">
    <property type="entry name" value="Smr"/>
    <property type="match status" value="1"/>
</dbReference>
<keyword evidence="7" id="KW-0540">Nuclease</keyword>
<accession>A0A1H5Y858</accession>
<dbReference type="GO" id="GO:0140664">
    <property type="term" value="F:ATP-dependent DNA damage sensor activity"/>
    <property type="evidence" value="ECO:0007669"/>
    <property type="project" value="InterPro"/>
</dbReference>
<evidence type="ECO:0000313" key="12">
    <source>
        <dbReference type="Proteomes" id="UP000236728"/>
    </source>
</evidence>
<dbReference type="InterPro" id="IPR036063">
    <property type="entry name" value="Smr_dom_sf"/>
</dbReference>
<keyword evidence="6 7" id="KW-0238">DNA-binding</keyword>
<dbReference type="GO" id="GO:0030983">
    <property type="term" value="F:mismatched DNA binding"/>
    <property type="evidence" value="ECO:0007669"/>
    <property type="project" value="InterPro"/>
</dbReference>
<dbReference type="EMBL" id="FNVA01000003">
    <property type="protein sequence ID" value="SEG20181.1"/>
    <property type="molecule type" value="Genomic_DNA"/>
</dbReference>
<dbReference type="SMART" id="SM00534">
    <property type="entry name" value="MUTSac"/>
    <property type="match status" value="1"/>
</dbReference>
<comment type="function">
    <text evidence="7">Endonuclease that is involved in the suppression of homologous recombination and thus may have a key role in the control of bacterial genetic diversity.</text>
</comment>
<dbReference type="AlphaFoldDB" id="A0A1H5Y858"/>
<dbReference type="GO" id="GO:0019843">
    <property type="term" value="F:rRNA binding"/>
    <property type="evidence" value="ECO:0007669"/>
    <property type="project" value="UniProtKB-UniRule"/>
</dbReference>
<evidence type="ECO:0000256" key="7">
    <source>
        <dbReference type="HAMAP-Rule" id="MF_00092"/>
    </source>
</evidence>
<proteinExistence type="inferred from homology"/>
<gene>
    <name evidence="7" type="primary">mutS2</name>
    <name evidence="7" type="synonym">rqcU</name>
    <name evidence="11" type="ORF">SAMN05421819_2172</name>
</gene>
<keyword evidence="5 7" id="KW-0694">RNA-binding</keyword>
<dbReference type="GO" id="GO:0004519">
    <property type="term" value="F:endonuclease activity"/>
    <property type="evidence" value="ECO:0007669"/>
    <property type="project" value="UniProtKB-UniRule"/>
</dbReference>
<dbReference type="GO" id="GO:0006298">
    <property type="term" value="P:mismatch repair"/>
    <property type="evidence" value="ECO:0007669"/>
    <property type="project" value="InterPro"/>
</dbReference>
<evidence type="ECO:0000256" key="9">
    <source>
        <dbReference type="SAM" id="MobiDB-lite"/>
    </source>
</evidence>
<keyword evidence="1 7" id="KW-0699">rRNA-binding</keyword>
<dbReference type="GO" id="GO:0043023">
    <property type="term" value="F:ribosomal large subunit binding"/>
    <property type="evidence" value="ECO:0007669"/>
    <property type="project" value="UniProtKB-UniRule"/>
</dbReference>
<dbReference type="SUPFAM" id="SSF160443">
    <property type="entry name" value="SMR domain-like"/>
    <property type="match status" value="1"/>
</dbReference>
<evidence type="ECO:0000256" key="5">
    <source>
        <dbReference type="ARBA" id="ARBA00022884"/>
    </source>
</evidence>
<dbReference type="InterPro" id="IPR027417">
    <property type="entry name" value="P-loop_NTPase"/>
</dbReference>
<dbReference type="GO" id="GO:0005524">
    <property type="term" value="F:ATP binding"/>
    <property type="evidence" value="ECO:0007669"/>
    <property type="project" value="UniProtKB-UniRule"/>
</dbReference>
<dbReference type="InterPro" id="IPR002625">
    <property type="entry name" value="Smr_dom"/>
</dbReference>
<feature type="region of interest" description="Disordered" evidence="9">
    <location>
        <begin position="725"/>
        <end position="752"/>
    </location>
</feature>
<comment type="similarity">
    <text evidence="7">Belongs to the DNA mismatch repair MutS family. MutS2 subfamily.</text>
</comment>
<evidence type="ECO:0000256" key="3">
    <source>
        <dbReference type="ARBA" id="ARBA00022801"/>
    </source>
</evidence>
<dbReference type="FunFam" id="3.40.50.300:FF:000830">
    <property type="entry name" value="Endonuclease MutS2"/>
    <property type="match status" value="1"/>
</dbReference>
<feature type="binding site" evidence="7">
    <location>
        <begin position="362"/>
        <end position="369"/>
    </location>
    <ligand>
        <name>ATP</name>
        <dbReference type="ChEBI" id="CHEBI:30616"/>
    </ligand>
</feature>
<dbReference type="GO" id="GO:0016887">
    <property type="term" value="F:ATP hydrolysis activity"/>
    <property type="evidence" value="ECO:0007669"/>
    <property type="project" value="InterPro"/>
</dbReference>
<dbReference type="InterPro" id="IPR007696">
    <property type="entry name" value="DNA_mismatch_repair_MutS_core"/>
</dbReference>
<dbReference type="Gene3D" id="3.30.1370.110">
    <property type="match status" value="1"/>
</dbReference>
<dbReference type="InterPro" id="IPR000432">
    <property type="entry name" value="DNA_mismatch_repair_MutS_C"/>
</dbReference>
<dbReference type="InterPro" id="IPR046893">
    <property type="entry name" value="MSSS"/>
</dbReference>
<organism evidence="11 12">
    <name type="scientific">Bryocella elongata</name>
    <dbReference type="NCBI Taxonomy" id="863522"/>
    <lineage>
        <taxon>Bacteria</taxon>
        <taxon>Pseudomonadati</taxon>
        <taxon>Acidobacteriota</taxon>
        <taxon>Terriglobia</taxon>
        <taxon>Terriglobales</taxon>
        <taxon>Acidobacteriaceae</taxon>
        <taxon>Bryocella</taxon>
    </lineage>
</organism>
<name>A0A1H5Y858_9BACT</name>
<keyword evidence="12" id="KW-1185">Reference proteome</keyword>
<dbReference type="PIRSF" id="PIRSF005814">
    <property type="entry name" value="MutS_YshD"/>
    <property type="match status" value="1"/>
</dbReference>
<dbReference type="InterPro" id="IPR005747">
    <property type="entry name" value="MutS2"/>
</dbReference>
<comment type="subunit">
    <text evidence="7">Homodimer. Binds to stalled ribosomes, contacting rRNA.</text>
</comment>